<evidence type="ECO:0000313" key="2">
    <source>
        <dbReference type="Proteomes" id="UP000037510"/>
    </source>
</evidence>
<sequence length="122" mass="13604">MGPWGGHHPIATIQDDAGDLNGMSQPTVSLVCKQGALALVAQRAQWIKMPQHDTEQNNIIAGFHSICGFRQVTGAIDCTHIESRKWAVTNATLEIMDIVAHWRGSTHDSRIFNERSLKQRFE</sequence>
<dbReference type="AlphaFoldDB" id="A0A0L7KNC8"/>
<comment type="caution">
    <text evidence="1">The sequence shown here is derived from an EMBL/GenBank/DDBJ whole genome shotgun (WGS) entry which is preliminary data.</text>
</comment>
<name>A0A0L7KNC8_OPEBR</name>
<accession>A0A0L7KNC8</accession>
<organism evidence="1 2">
    <name type="scientific">Operophtera brumata</name>
    <name type="common">Winter moth</name>
    <name type="synonym">Phalaena brumata</name>
    <dbReference type="NCBI Taxonomy" id="104452"/>
    <lineage>
        <taxon>Eukaryota</taxon>
        <taxon>Metazoa</taxon>
        <taxon>Ecdysozoa</taxon>
        <taxon>Arthropoda</taxon>
        <taxon>Hexapoda</taxon>
        <taxon>Insecta</taxon>
        <taxon>Pterygota</taxon>
        <taxon>Neoptera</taxon>
        <taxon>Endopterygota</taxon>
        <taxon>Lepidoptera</taxon>
        <taxon>Glossata</taxon>
        <taxon>Ditrysia</taxon>
        <taxon>Geometroidea</taxon>
        <taxon>Geometridae</taxon>
        <taxon>Larentiinae</taxon>
        <taxon>Operophtera</taxon>
    </lineage>
</organism>
<dbReference type="EMBL" id="JTDY01008324">
    <property type="protein sequence ID" value="KOB64620.1"/>
    <property type="molecule type" value="Genomic_DNA"/>
</dbReference>
<reference evidence="1 2" key="1">
    <citation type="journal article" date="2015" name="Genome Biol. Evol.">
        <title>The genome of winter moth (Operophtera brumata) provides a genomic perspective on sexual dimorphism and phenology.</title>
        <authorList>
            <person name="Derks M.F."/>
            <person name="Smit S."/>
            <person name="Salis L."/>
            <person name="Schijlen E."/>
            <person name="Bossers A."/>
            <person name="Mateman C."/>
            <person name="Pijl A.S."/>
            <person name="de Ridder D."/>
            <person name="Groenen M.A."/>
            <person name="Visser M.E."/>
            <person name="Megens H.J."/>
        </authorList>
    </citation>
    <scope>NUCLEOTIDE SEQUENCE [LARGE SCALE GENOMIC DNA]</scope>
    <source>
        <strain evidence="1">WM2013NL</strain>
        <tissue evidence="1">Head and thorax</tissue>
    </source>
</reference>
<evidence type="ECO:0008006" key="3">
    <source>
        <dbReference type="Google" id="ProtNLM"/>
    </source>
</evidence>
<keyword evidence="2" id="KW-1185">Reference proteome</keyword>
<proteinExistence type="predicted"/>
<protein>
    <recommendedName>
        <fullName evidence="3">DDE Tnp4 domain-containing protein</fullName>
    </recommendedName>
</protein>
<gene>
    <name evidence="1" type="ORF">OBRU01_24074</name>
</gene>
<evidence type="ECO:0000313" key="1">
    <source>
        <dbReference type="EMBL" id="KOB64620.1"/>
    </source>
</evidence>
<dbReference type="Proteomes" id="UP000037510">
    <property type="component" value="Unassembled WGS sequence"/>
</dbReference>